<proteinExistence type="predicted"/>
<keyword evidence="4" id="KW-1185">Reference proteome</keyword>
<comment type="caution">
    <text evidence="3">The sequence shown here is derived from an EMBL/GenBank/DDBJ whole genome shotgun (WGS) entry which is preliminary data.</text>
</comment>
<name>A0AAV8YE32_9CUCU</name>
<accession>A0AAV8YE32</accession>
<feature type="compositionally biased region" description="Polar residues" evidence="2">
    <location>
        <begin position="1"/>
        <end position="13"/>
    </location>
</feature>
<evidence type="ECO:0000313" key="3">
    <source>
        <dbReference type="EMBL" id="KAJ8949247.1"/>
    </source>
</evidence>
<feature type="coiled-coil region" evidence="1">
    <location>
        <begin position="305"/>
        <end position="332"/>
    </location>
</feature>
<keyword evidence="1" id="KW-0175">Coiled coil</keyword>
<evidence type="ECO:0000256" key="1">
    <source>
        <dbReference type="SAM" id="Coils"/>
    </source>
</evidence>
<feature type="coiled-coil region" evidence="1">
    <location>
        <begin position="130"/>
        <end position="240"/>
    </location>
</feature>
<organism evidence="3 4">
    <name type="scientific">Aromia moschata</name>
    <dbReference type="NCBI Taxonomy" id="1265417"/>
    <lineage>
        <taxon>Eukaryota</taxon>
        <taxon>Metazoa</taxon>
        <taxon>Ecdysozoa</taxon>
        <taxon>Arthropoda</taxon>
        <taxon>Hexapoda</taxon>
        <taxon>Insecta</taxon>
        <taxon>Pterygota</taxon>
        <taxon>Neoptera</taxon>
        <taxon>Endopterygota</taxon>
        <taxon>Coleoptera</taxon>
        <taxon>Polyphaga</taxon>
        <taxon>Cucujiformia</taxon>
        <taxon>Chrysomeloidea</taxon>
        <taxon>Cerambycidae</taxon>
        <taxon>Cerambycinae</taxon>
        <taxon>Callichromatini</taxon>
        <taxon>Aromia</taxon>
    </lineage>
</organism>
<protein>
    <submittedName>
        <fullName evidence="3">Uncharacterized protein</fullName>
    </submittedName>
</protein>
<dbReference type="EMBL" id="JAPWTK010000121">
    <property type="protein sequence ID" value="KAJ8949247.1"/>
    <property type="molecule type" value="Genomic_DNA"/>
</dbReference>
<evidence type="ECO:0000313" key="4">
    <source>
        <dbReference type="Proteomes" id="UP001162162"/>
    </source>
</evidence>
<feature type="region of interest" description="Disordered" evidence="2">
    <location>
        <begin position="1"/>
        <end position="20"/>
    </location>
</feature>
<gene>
    <name evidence="3" type="ORF">NQ318_022760</name>
</gene>
<reference evidence="3" key="1">
    <citation type="journal article" date="2023" name="Insect Mol. Biol.">
        <title>Genome sequencing provides insights into the evolution of gene families encoding plant cell wall-degrading enzymes in longhorned beetles.</title>
        <authorList>
            <person name="Shin N.R."/>
            <person name="Okamura Y."/>
            <person name="Kirsch R."/>
            <person name="Pauchet Y."/>
        </authorList>
    </citation>
    <scope>NUCLEOTIDE SEQUENCE</scope>
    <source>
        <strain evidence="3">AMC_N1</strain>
    </source>
</reference>
<dbReference type="AlphaFoldDB" id="A0AAV8YE32"/>
<evidence type="ECO:0000256" key="2">
    <source>
        <dbReference type="SAM" id="MobiDB-lite"/>
    </source>
</evidence>
<dbReference type="Proteomes" id="UP001162162">
    <property type="component" value="Unassembled WGS sequence"/>
</dbReference>
<sequence length="343" mass="39248">MATSNTYPLTSESFKMPSEPCPLPSLGSDEESFVVLWKDMDSKSLLGDDHEPIGTSVVEEAKQLINKELSQLDQANAIQNQMGSASVLNNSENVEPQIDSSGMPPTSNMEQSTALPKMPQVERGFLKKENFNLTRDMEELVEKMKLQENDLIALRQTLKDREQQANEKLAQSADNNLRAFDLEIANKKMKELELAIQKMTQDNANLRENNATLTMELSKIDGYEKEIENLQHLLHCSKTQMEESKMELLKVKSLEEERQKSLNGVIENLRHQLSQQQAIPVEDLTNMRQQLTNTQIMLTQVEHTRTAAYVQIEALNREVADLKRKLQESHSQTTKYMPYKHRF</sequence>